<dbReference type="SUPFAM" id="SSF46785">
    <property type="entry name" value="Winged helix' DNA-binding domain"/>
    <property type="match status" value="1"/>
</dbReference>
<keyword evidence="2" id="KW-0808">Transferase</keyword>
<sequence length="174" mass="20248">MFAELNTRHQKILRQFFQDPELEISARELSRRTDISPAWISKNIDLLSDKKFLEIKEEKASNKITTGENFQELKEVYNLGEIKESGIVENLDKELRPEAIILFGSYEQGNDRKDSDIDIAIINGREKEVNLKEFEKDLERKIELQFIENPKDSDKNFRNSLANGKTLKGFAELI</sequence>
<protein>
    <submittedName>
        <fullName evidence="2">Nucleotidyltransferase domain protein</fullName>
    </submittedName>
</protein>
<dbReference type="GeneID" id="42364527"/>
<name>A0A5Q0UEY7_9ARCH</name>
<accession>A0A5Q0UEY7</accession>
<evidence type="ECO:0000313" key="3">
    <source>
        <dbReference type="Proteomes" id="UP000377803"/>
    </source>
</evidence>
<dbReference type="Gene3D" id="3.30.460.10">
    <property type="entry name" value="Beta Polymerase, domain 2"/>
    <property type="match status" value="1"/>
</dbReference>
<organism evidence="2 3">
    <name type="scientific">Candidatus Nanohalobium constans</name>
    <dbReference type="NCBI Taxonomy" id="2565781"/>
    <lineage>
        <taxon>Archaea</taxon>
        <taxon>Candidatus Nanohalarchaeota</taxon>
        <taxon>Candidatus Nanohalobia</taxon>
        <taxon>Candidatus Nanohalobiales</taxon>
        <taxon>Candidatus Nanohalobiaceae</taxon>
        <taxon>Candidatus Nanohalobium</taxon>
    </lineage>
</organism>
<dbReference type="InterPro" id="IPR036390">
    <property type="entry name" value="WH_DNA-bd_sf"/>
</dbReference>
<evidence type="ECO:0000259" key="1">
    <source>
        <dbReference type="Pfam" id="PF18765"/>
    </source>
</evidence>
<dbReference type="InterPro" id="IPR041633">
    <property type="entry name" value="Polbeta"/>
</dbReference>
<dbReference type="KEGG" id="ncon:LC1Nh_0146"/>
<feature type="domain" description="Polymerase beta nucleotidyltransferase" evidence="1">
    <location>
        <begin position="87"/>
        <end position="165"/>
    </location>
</feature>
<dbReference type="Proteomes" id="UP000377803">
    <property type="component" value="Chromosome"/>
</dbReference>
<reference evidence="3" key="1">
    <citation type="submission" date="2019-05" db="EMBL/GenBank/DDBJ databases">
        <title>Candidatus Nanohalobium constans, a novel model system to study the DPANN nano-sized archaea: genomic and physiological characterization of a nanoarchaeon co-cultured with its chitinotrophic host.</title>
        <authorList>
            <person name="La Cono V."/>
            <person name="Arcadi E."/>
            <person name="Crisafi F."/>
            <person name="Denaro R."/>
            <person name="La Spada G."/>
            <person name="Messina E."/>
            <person name="Smedile F."/>
            <person name="Toshchakov S.V."/>
            <person name="Shevchenko M.A."/>
            <person name="Golyshin P.N."/>
            <person name="Golyshina O.V."/>
            <person name="Ferrer M."/>
            <person name="Rohde M."/>
            <person name="Mushegian A."/>
            <person name="Sorokin D.Y."/>
            <person name="Giuliano L."/>
            <person name="Yakimov M.M."/>
        </authorList>
    </citation>
    <scope>NUCLEOTIDE SEQUENCE [LARGE SCALE GENOMIC DNA]</scope>
    <source>
        <strain evidence="3">LC1Nh</strain>
    </source>
</reference>
<keyword evidence="3" id="KW-1185">Reference proteome</keyword>
<dbReference type="AlphaFoldDB" id="A0A5Q0UEY7"/>
<dbReference type="GO" id="GO:0016740">
    <property type="term" value="F:transferase activity"/>
    <property type="evidence" value="ECO:0007669"/>
    <property type="project" value="UniProtKB-KW"/>
</dbReference>
<dbReference type="OrthoDB" id="9287at2157"/>
<gene>
    <name evidence="2" type="ORF">LC1Nh_0146</name>
</gene>
<proteinExistence type="predicted"/>
<dbReference type="Pfam" id="PF18765">
    <property type="entry name" value="Polbeta"/>
    <property type="match status" value="1"/>
</dbReference>
<evidence type="ECO:0000313" key="2">
    <source>
        <dbReference type="EMBL" id="QGA80054.1"/>
    </source>
</evidence>
<dbReference type="EMBL" id="CP040089">
    <property type="protein sequence ID" value="QGA80054.1"/>
    <property type="molecule type" value="Genomic_DNA"/>
</dbReference>
<dbReference type="InterPro" id="IPR043519">
    <property type="entry name" value="NT_sf"/>
</dbReference>
<dbReference type="CDD" id="cd05403">
    <property type="entry name" value="NT_KNTase_like"/>
    <property type="match status" value="1"/>
</dbReference>
<dbReference type="RefSeq" id="WP_153549792.1">
    <property type="nucleotide sequence ID" value="NZ_CP040089.1"/>
</dbReference>
<dbReference type="SUPFAM" id="SSF81301">
    <property type="entry name" value="Nucleotidyltransferase"/>
    <property type="match status" value="1"/>
</dbReference>